<evidence type="ECO:0000256" key="4">
    <source>
        <dbReference type="ARBA" id="ARBA00022692"/>
    </source>
</evidence>
<proteinExistence type="predicted"/>
<dbReference type="SUPFAM" id="SSF52540">
    <property type="entry name" value="P-loop containing nucleoside triphosphate hydrolases"/>
    <property type="match status" value="1"/>
</dbReference>
<sequence>MILALWQYIKKNPVHYVIAGVLAIISSLLYLIPNYIIQLFVDGIVENNLIKEDMIRYFMIFGITMIFIYLTEATWVILTFGQSMKYQTELRTKMFRHLLTFRAPFFERFRSGDLMTRMTTDIDMMGTAIGYGFMLVVADGSLLIGVFLIMVTTISWQATLLSIIPLVIFGFIIYHLGMELDKRYENSRDEVAKLSNEVLEVVDGVRVMRAYGKKQLEQKRFQEKTHKVMGKANELVWINGAFRQVARLFSGLSIAIGLLYGGYLVGKTQMTIGELVTFQIYLGFLNGTIWGMAELVGIYQQGKVSYRKINELETADDLVDKQGILPIDQIEAIQFDQYHFTYPEDKQAVLKDINFTLKRGETLGIVGKTGSGKSTLIKQLLRQYPNGQKGQLLMNNVAISQYDMNALEKLIGYVPQEHILFSKSVKHNIEFGNADATEETFAQSIRTADFEKDVLRMSEGLDTLIGEKGVAISGGQKQRVSMARAMIREPELLILDDSLSAVDAKTEQAIIGNIQQIRHNKTTIIVTHRLSAVAHADNILVIEDGTVVEAGTPDQLINNKGWYYQQYQKQQTMEVNHENI</sequence>
<evidence type="ECO:0000259" key="11">
    <source>
        <dbReference type="PROSITE" id="PS50929"/>
    </source>
</evidence>
<dbReference type="PROSITE" id="PS50929">
    <property type="entry name" value="ABC_TM1F"/>
    <property type="match status" value="1"/>
</dbReference>
<evidence type="ECO:0000256" key="9">
    <source>
        <dbReference type="SAM" id="Phobius"/>
    </source>
</evidence>
<comment type="subcellular location">
    <subcellularLocation>
        <location evidence="1">Cell membrane</location>
        <topology evidence="1">Multi-pass membrane protein</topology>
    </subcellularLocation>
</comment>
<dbReference type="Pfam" id="PF00005">
    <property type="entry name" value="ABC_tran"/>
    <property type="match status" value="1"/>
</dbReference>
<dbReference type="InterPro" id="IPR036640">
    <property type="entry name" value="ABC1_TM_sf"/>
</dbReference>
<comment type="caution">
    <text evidence="12">The sequence shown here is derived from an EMBL/GenBank/DDBJ whole genome shotgun (WGS) entry which is preliminary data.</text>
</comment>
<feature type="transmembrane region" description="Helical" evidence="9">
    <location>
        <begin position="16"/>
        <end position="37"/>
    </location>
</feature>
<dbReference type="GO" id="GO:0005886">
    <property type="term" value="C:plasma membrane"/>
    <property type="evidence" value="ECO:0007669"/>
    <property type="project" value="UniProtKB-SubCell"/>
</dbReference>
<dbReference type="PROSITE" id="PS50893">
    <property type="entry name" value="ABC_TRANSPORTER_2"/>
    <property type="match status" value="1"/>
</dbReference>
<dbReference type="GO" id="GO:0005524">
    <property type="term" value="F:ATP binding"/>
    <property type="evidence" value="ECO:0007669"/>
    <property type="project" value="UniProtKB-KW"/>
</dbReference>
<dbReference type="GO" id="GO:0015421">
    <property type="term" value="F:ABC-type oligopeptide transporter activity"/>
    <property type="evidence" value="ECO:0007669"/>
    <property type="project" value="TreeGrafter"/>
</dbReference>
<dbReference type="InterPro" id="IPR011527">
    <property type="entry name" value="ABC1_TM_dom"/>
</dbReference>
<evidence type="ECO:0000256" key="2">
    <source>
        <dbReference type="ARBA" id="ARBA00022448"/>
    </source>
</evidence>
<evidence type="ECO:0000256" key="1">
    <source>
        <dbReference type="ARBA" id="ARBA00004651"/>
    </source>
</evidence>
<keyword evidence="7 9" id="KW-1133">Transmembrane helix</keyword>
<feature type="domain" description="ABC transmembrane type-1" evidence="11">
    <location>
        <begin position="17"/>
        <end position="301"/>
    </location>
</feature>
<dbReference type="EMBL" id="WJQS01000004">
    <property type="protein sequence ID" value="MRI85390.1"/>
    <property type="molecule type" value="Genomic_DNA"/>
</dbReference>
<evidence type="ECO:0000313" key="12">
    <source>
        <dbReference type="EMBL" id="MRI85390.1"/>
    </source>
</evidence>
<feature type="domain" description="ABC transporter" evidence="10">
    <location>
        <begin position="333"/>
        <end position="569"/>
    </location>
</feature>
<accession>A0A6I2GC93</accession>
<dbReference type="FunFam" id="3.40.50.300:FF:000221">
    <property type="entry name" value="Multidrug ABC transporter ATP-binding protein"/>
    <property type="match status" value="1"/>
</dbReference>
<keyword evidence="6 12" id="KW-0067">ATP-binding</keyword>
<dbReference type="Gene3D" id="1.20.1560.10">
    <property type="entry name" value="ABC transporter type 1, transmembrane domain"/>
    <property type="match status" value="1"/>
</dbReference>
<evidence type="ECO:0000256" key="8">
    <source>
        <dbReference type="ARBA" id="ARBA00023136"/>
    </source>
</evidence>
<dbReference type="PANTHER" id="PTHR43394:SF1">
    <property type="entry name" value="ATP-BINDING CASSETTE SUB-FAMILY B MEMBER 10, MITOCHONDRIAL"/>
    <property type="match status" value="1"/>
</dbReference>
<keyword evidence="13" id="KW-1185">Reference proteome</keyword>
<dbReference type="Gene3D" id="3.40.50.300">
    <property type="entry name" value="P-loop containing nucleotide triphosphate hydrolases"/>
    <property type="match status" value="1"/>
</dbReference>
<evidence type="ECO:0000259" key="10">
    <source>
        <dbReference type="PROSITE" id="PS50893"/>
    </source>
</evidence>
<dbReference type="PROSITE" id="PS00211">
    <property type="entry name" value="ABC_TRANSPORTER_1"/>
    <property type="match status" value="1"/>
</dbReference>
<feature type="transmembrane region" description="Helical" evidence="9">
    <location>
        <begin position="156"/>
        <end position="177"/>
    </location>
</feature>
<dbReference type="InterPro" id="IPR039421">
    <property type="entry name" value="Type_1_exporter"/>
</dbReference>
<evidence type="ECO:0000256" key="5">
    <source>
        <dbReference type="ARBA" id="ARBA00022741"/>
    </source>
</evidence>
<dbReference type="InterPro" id="IPR003439">
    <property type="entry name" value="ABC_transporter-like_ATP-bd"/>
</dbReference>
<dbReference type="Pfam" id="PF00664">
    <property type="entry name" value="ABC_membrane"/>
    <property type="match status" value="1"/>
</dbReference>
<dbReference type="AlphaFoldDB" id="A0A6I2GC93"/>
<name>A0A6I2GC93_9LACT</name>
<keyword evidence="3" id="KW-1003">Cell membrane</keyword>
<keyword evidence="5" id="KW-0547">Nucleotide-binding</keyword>
<feature type="transmembrane region" description="Helical" evidence="9">
    <location>
        <begin position="278"/>
        <end position="299"/>
    </location>
</feature>
<evidence type="ECO:0000313" key="13">
    <source>
        <dbReference type="Proteomes" id="UP000430975"/>
    </source>
</evidence>
<reference evidence="12 13" key="1">
    <citation type="submission" date="2019-11" db="EMBL/GenBank/DDBJ databases">
        <title>Characterisation of Fundicoccus ignavus gen. nov. sp. nov., a novel genus of the family Aerococcaceae isolated from bulk tank milk.</title>
        <authorList>
            <person name="Siebert A."/>
            <person name="Huptas C."/>
            <person name="Wenning M."/>
            <person name="Scherer S."/>
            <person name="Doll E.V."/>
        </authorList>
    </citation>
    <scope>NUCLEOTIDE SEQUENCE [LARGE SCALE GENOMIC DNA]</scope>
    <source>
        <strain evidence="12 13">WS4759</strain>
    </source>
</reference>
<dbReference type="SMART" id="SM00382">
    <property type="entry name" value="AAA"/>
    <property type="match status" value="1"/>
</dbReference>
<keyword evidence="4 9" id="KW-0812">Transmembrane</keyword>
<feature type="transmembrane region" description="Helical" evidence="9">
    <location>
        <begin position="128"/>
        <end position="150"/>
    </location>
</feature>
<gene>
    <name evidence="12" type="ORF">GIY09_05795</name>
</gene>
<evidence type="ECO:0000256" key="3">
    <source>
        <dbReference type="ARBA" id="ARBA00022475"/>
    </source>
</evidence>
<dbReference type="InterPro" id="IPR003593">
    <property type="entry name" value="AAA+_ATPase"/>
</dbReference>
<dbReference type="PANTHER" id="PTHR43394">
    <property type="entry name" value="ATP-DEPENDENT PERMEASE MDL1, MITOCHONDRIAL"/>
    <property type="match status" value="1"/>
</dbReference>
<protein>
    <submittedName>
        <fullName evidence="12">ATP-binding cassette domain-containing protein</fullName>
    </submittedName>
</protein>
<evidence type="ECO:0000256" key="6">
    <source>
        <dbReference type="ARBA" id="ARBA00022840"/>
    </source>
</evidence>
<keyword evidence="2" id="KW-0813">Transport</keyword>
<dbReference type="RefSeq" id="WP_153863453.1">
    <property type="nucleotide sequence ID" value="NZ_WJQS01000004.1"/>
</dbReference>
<keyword evidence="8 9" id="KW-0472">Membrane</keyword>
<feature type="transmembrane region" description="Helical" evidence="9">
    <location>
        <begin position="57"/>
        <end position="81"/>
    </location>
</feature>
<dbReference type="Proteomes" id="UP000430975">
    <property type="component" value="Unassembled WGS sequence"/>
</dbReference>
<dbReference type="SUPFAM" id="SSF90123">
    <property type="entry name" value="ABC transporter transmembrane region"/>
    <property type="match status" value="1"/>
</dbReference>
<evidence type="ECO:0000256" key="7">
    <source>
        <dbReference type="ARBA" id="ARBA00022989"/>
    </source>
</evidence>
<dbReference type="GO" id="GO:0016887">
    <property type="term" value="F:ATP hydrolysis activity"/>
    <property type="evidence" value="ECO:0007669"/>
    <property type="project" value="InterPro"/>
</dbReference>
<organism evidence="12 13">
    <name type="scientific">Fundicoccus ignavus</name>
    <dbReference type="NCBI Taxonomy" id="2664442"/>
    <lineage>
        <taxon>Bacteria</taxon>
        <taxon>Bacillati</taxon>
        <taxon>Bacillota</taxon>
        <taxon>Bacilli</taxon>
        <taxon>Lactobacillales</taxon>
        <taxon>Aerococcaceae</taxon>
        <taxon>Fundicoccus</taxon>
    </lineage>
</organism>
<feature type="transmembrane region" description="Helical" evidence="9">
    <location>
        <begin position="245"/>
        <end position="266"/>
    </location>
</feature>
<dbReference type="InterPro" id="IPR017871">
    <property type="entry name" value="ABC_transporter-like_CS"/>
</dbReference>
<dbReference type="InterPro" id="IPR027417">
    <property type="entry name" value="P-loop_NTPase"/>
</dbReference>
<dbReference type="CDD" id="cd18541">
    <property type="entry name" value="ABC_6TM_TmrB_like"/>
    <property type="match status" value="1"/>
</dbReference>